<name>A0A0K2VBW3_LEPSM</name>
<proteinExistence type="predicted"/>
<sequence length="33" mass="3975">MVAKGLRSWEERKPYWASHSITLIFKDSAQFYK</sequence>
<accession>A0A0K2VBW3</accession>
<evidence type="ECO:0000313" key="1">
    <source>
        <dbReference type="EMBL" id="CDW47401.1"/>
    </source>
</evidence>
<protein>
    <submittedName>
        <fullName evidence="1">Uncharacterized protein</fullName>
    </submittedName>
</protein>
<reference evidence="1" key="1">
    <citation type="submission" date="2014-05" db="EMBL/GenBank/DDBJ databases">
        <authorList>
            <person name="Chronopoulou M."/>
        </authorList>
    </citation>
    <scope>NUCLEOTIDE SEQUENCE</scope>
    <source>
        <tissue evidence="1">Whole organism</tissue>
    </source>
</reference>
<organism evidence="1">
    <name type="scientific">Lepeophtheirus salmonis</name>
    <name type="common">Salmon louse</name>
    <name type="synonym">Caligus salmonis</name>
    <dbReference type="NCBI Taxonomy" id="72036"/>
    <lineage>
        <taxon>Eukaryota</taxon>
        <taxon>Metazoa</taxon>
        <taxon>Ecdysozoa</taxon>
        <taxon>Arthropoda</taxon>
        <taxon>Crustacea</taxon>
        <taxon>Multicrustacea</taxon>
        <taxon>Hexanauplia</taxon>
        <taxon>Copepoda</taxon>
        <taxon>Siphonostomatoida</taxon>
        <taxon>Caligidae</taxon>
        <taxon>Lepeophtheirus</taxon>
    </lineage>
</organism>
<dbReference type="EMBL" id="HACA01030040">
    <property type="protein sequence ID" value="CDW47401.1"/>
    <property type="molecule type" value="Transcribed_RNA"/>
</dbReference>
<dbReference type="AlphaFoldDB" id="A0A0K2VBW3"/>